<feature type="compositionally biased region" description="Pro residues" evidence="1">
    <location>
        <begin position="80"/>
        <end position="95"/>
    </location>
</feature>
<sequence>MLSRPRRVRPSDRLSIAVELDMPTLVDLGYENVGDGFRHPHKKPVGGELTEAKQTYNKVIGGIHGVCQLPAQDYLQGPAPGQPRPQPHSRSPPQPSSCSSSSTTAPSDQSQNVIIRYWQRLTELFPVTVGHRP</sequence>
<dbReference type="AlphaFoldDB" id="L1KUM3"/>
<keyword evidence="3" id="KW-1185">Reference proteome</keyword>
<accession>L1KUM3</accession>
<dbReference type="Proteomes" id="UP000010411">
    <property type="component" value="Unassembled WGS sequence"/>
</dbReference>
<protein>
    <submittedName>
        <fullName evidence="2">Uncharacterized protein</fullName>
    </submittedName>
</protein>
<reference evidence="2 3" key="1">
    <citation type="submission" date="2012-11" db="EMBL/GenBank/DDBJ databases">
        <authorList>
            <person name="Huguet-Tapia J.C."/>
            <person name="Durkin A.S."/>
            <person name="Pettis G.S."/>
            <person name="Badger J.H."/>
        </authorList>
    </citation>
    <scope>NUCLEOTIDE SEQUENCE [LARGE SCALE GENOMIC DNA]</scope>
    <source>
        <strain evidence="2 3">91-03</strain>
    </source>
</reference>
<comment type="caution">
    <text evidence="2">The sequence shown here is derived from an EMBL/GenBank/DDBJ whole genome shotgun (WGS) entry which is preliminary data.</text>
</comment>
<feature type="compositionally biased region" description="Low complexity" evidence="1">
    <location>
        <begin position="96"/>
        <end position="111"/>
    </location>
</feature>
<dbReference type="EMBL" id="AEJC01000393">
    <property type="protein sequence ID" value="EKX64170.1"/>
    <property type="molecule type" value="Genomic_DNA"/>
</dbReference>
<gene>
    <name evidence="2" type="ORF">STRIP9103_06437</name>
</gene>
<feature type="region of interest" description="Disordered" evidence="1">
    <location>
        <begin position="71"/>
        <end position="111"/>
    </location>
</feature>
<name>L1KUM3_9ACTN</name>
<evidence type="ECO:0000313" key="2">
    <source>
        <dbReference type="EMBL" id="EKX64170.1"/>
    </source>
</evidence>
<evidence type="ECO:0000313" key="3">
    <source>
        <dbReference type="Proteomes" id="UP000010411"/>
    </source>
</evidence>
<evidence type="ECO:0000256" key="1">
    <source>
        <dbReference type="SAM" id="MobiDB-lite"/>
    </source>
</evidence>
<proteinExistence type="predicted"/>
<dbReference type="PATRIC" id="fig|698759.3.peg.5186"/>
<organism evidence="2 3">
    <name type="scientific">Streptomyces ipomoeae 91-03</name>
    <dbReference type="NCBI Taxonomy" id="698759"/>
    <lineage>
        <taxon>Bacteria</taxon>
        <taxon>Bacillati</taxon>
        <taxon>Actinomycetota</taxon>
        <taxon>Actinomycetes</taxon>
        <taxon>Kitasatosporales</taxon>
        <taxon>Streptomycetaceae</taxon>
        <taxon>Streptomyces</taxon>
    </lineage>
</organism>